<dbReference type="EC" id="2.7.7.7" evidence="5"/>
<comment type="subunit">
    <text evidence="4">Monomer.</text>
</comment>
<keyword evidence="10" id="KW-0235">DNA replication</keyword>
<dbReference type="GO" id="GO:0046872">
    <property type="term" value="F:metal ion binding"/>
    <property type="evidence" value="ECO:0007669"/>
    <property type="project" value="UniProtKB-KW"/>
</dbReference>
<evidence type="ECO:0000256" key="3">
    <source>
        <dbReference type="ARBA" id="ARBA00010945"/>
    </source>
</evidence>
<dbReference type="NCBIfam" id="NF002882">
    <property type="entry name" value="PRK03348.1"/>
    <property type="match status" value="1"/>
</dbReference>
<dbReference type="CDD" id="cd03586">
    <property type="entry name" value="PolY_Pol_IV_kappa"/>
    <property type="match status" value="1"/>
</dbReference>
<sequence>MRDEPTFLHLDLDAFFASVEQRDDPTLRGRPVIVGGTGGRGVVAAASYEARELGVRSAMPTIQAERLCPNGVYLPPRFDAYQKASRAVMKIMSSVTSLVEPLSLDEAFLDVAGAMRRFRDPHAIAEFMRSSIQRDVGLTASVGGATTKMLAKIASDLAKPDGVLIVKPGDELKVLHPLPVNRLWGVGPATRERLDRFGVKTIGDLSRIPEATLVGALGAASGKHLHALSWNRDERGIRPDQETKSVSHEETFSEDKTDRIELQRELVRMTERVGARLRSAGLAGRTIQVKVKYHDFRQVTRSATLDHLTDLAGEIGPIARNLLSGLEIAGGVRLLGVSVTGLSSQGEREEQLSFDSGADLGNREARRALELAVDAVREKFGDDSLGSGAVIDDGRVRADRKGSLYGPLASGEQDRGRDAPRGREGDPS</sequence>
<proteinExistence type="inferred from homology"/>
<keyword evidence="11" id="KW-0479">Metal-binding</keyword>
<keyword evidence="8" id="KW-0808">Transferase</keyword>
<evidence type="ECO:0000256" key="9">
    <source>
        <dbReference type="ARBA" id="ARBA00022695"/>
    </source>
</evidence>
<dbReference type="EMBL" id="CAFBNL010000068">
    <property type="protein sequence ID" value="CAB4957563.1"/>
    <property type="molecule type" value="Genomic_DNA"/>
</dbReference>
<dbReference type="Pfam" id="PF11798">
    <property type="entry name" value="IMS_HHH"/>
    <property type="match status" value="1"/>
</dbReference>
<dbReference type="PANTHER" id="PTHR11076">
    <property type="entry name" value="DNA REPAIR POLYMERASE UMUC / TRANSFERASE FAMILY MEMBER"/>
    <property type="match status" value="1"/>
</dbReference>
<accession>A0A6J7KRQ0</accession>
<gene>
    <name evidence="20" type="ORF">UFOPK3789_01086</name>
</gene>
<dbReference type="InterPro" id="IPR036775">
    <property type="entry name" value="DNA_pol_Y-fam_lit_finger_sf"/>
</dbReference>
<evidence type="ECO:0000256" key="18">
    <source>
        <dbReference type="SAM" id="MobiDB-lite"/>
    </source>
</evidence>
<dbReference type="GO" id="GO:0006281">
    <property type="term" value="P:DNA repair"/>
    <property type="evidence" value="ECO:0007669"/>
    <property type="project" value="UniProtKB-KW"/>
</dbReference>
<evidence type="ECO:0000256" key="12">
    <source>
        <dbReference type="ARBA" id="ARBA00022763"/>
    </source>
</evidence>
<name>A0A6J7KRQ0_9ZZZZ</name>
<evidence type="ECO:0000256" key="5">
    <source>
        <dbReference type="ARBA" id="ARBA00012417"/>
    </source>
</evidence>
<evidence type="ECO:0000256" key="11">
    <source>
        <dbReference type="ARBA" id="ARBA00022723"/>
    </source>
</evidence>
<keyword evidence="9" id="KW-0548">Nucleotidyltransferase</keyword>
<keyword evidence="16" id="KW-0234">DNA repair</keyword>
<feature type="domain" description="UmuC" evidence="19">
    <location>
        <begin position="7"/>
        <end position="187"/>
    </location>
</feature>
<dbReference type="InterPro" id="IPR024728">
    <property type="entry name" value="PolY_HhH_motif"/>
</dbReference>
<dbReference type="InterPro" id="IPR043128">
    <property type="entry name" value="Rev_trsase/Diguanyl_cyclase"/>
</dbReference>
<dbReference type="GO" id="GO:0009432">
    <property type="term" value="P:SOS response"/>
    <property type="evidence" value="ECO:0007669"/>
    <property type="project" value="TreeGrafter"/>
</dbReference>
<reference evidence="20" key="1">
    <citation type="submission" date="2020-05" db="EMBL/GenBank/DDBJ databases">
        <authorList>
            <person name="Chiriac C."/>
            <person name="Salcher M."/>
            <person name="Ghai R."/>
            <person name="Kavagutti S V."/>
        </authorList>
    </citation>
    <scope>NUCLEOTIDE SEQUENCE</scope>
</reference>
<keyword evidence="7" id="KW-0963">Cytoplasm</keyword>
<comment type="similarity">
    <text evidence="3">Belongs to the DNA polymerase type-Y family.</text>
</comment>
<dbReference type="PANTHER" id="PTHR11076:SF33">
    <property type="entry name" value="DNA POLYMERASE KAPPA"/>
    <property type="match status" value="1"/>
</dbReference>
<protein>
    <recommendedName>
        <fullName evidence="5">DNA-directed DNA polymerase</fullName>
        <ecNumber evidence="5">2.7.7.7</ecNumber>
    </recommendedName>
</protein>
<keyword evidence="15" id="KW-0238">DNA-binding</keyword>
<dbReference type="NCBIfam" id="NF002751">
    <property type="entry name" value="PRK02794.1"/>
    <property type="match status" value="1"/>
</dbReference>
<evidence type="ECO:0000256" key="10">
    <source>
        <dbReference type="ARBA" id="ARBA00022705"/>
    </source>
</evidence>
<dbReference type="GO" id="GO:0042276">
    <property type="term" value="P:error-prone translesion synthesis"/>
    <property type="evidence" value="ECO:0007669"/>
    <property type="project" value="TreeGrafter"/>
</dbReference>
<dbReference type="Gene3D" id="3.40.1170.60">
    <property type="match status" value="1"/>
</dbReference>
<dbReference type="InterPro" id="IPR022880">
    <property type="entry name" value="DNApol_IV"/>
</dbReference>
<evidence type="ECO:0000256" key="17">
    <source>
        <dbReference type="ARBA" id="ARBA00049244"/>
    </source>
</evidence>
<evidence type="ECO:0000256" key="1">
    <source>
        <dbReference type="ARBA" id="ARBA00001946"/>
    </source>
</evidence>
<evidence type="ECO:0000256" key="4">
    <source>
        <dbReference type="ARBA" id="ARBA00011245"/>
    </source>
</evidence>
<dbReference type="FunFam" id="3.40.1170.60:FF:000001">
    <property type="entry name" value="DNA polymerase IV"/>
    <property type="match status" value="1"/>
</dbReference>
<evidence type="ECO:0000256" key="2">
    <source>
        <dbReference type="ARBA" id="ARBA00004496"/>
    </source>
</evidence>
<dbReference type="AlphaFoldDB" id="A0A6J7KRQ0"/>
<dbReference type="HAMAP" id="MF_01113">
    <property type="entry name" value="DNApol_IV"/>
    <property type="match status" value="1"/>
</dbReference>
<dbReference type="Gene3D" id="3.30.1490.100">
    <property type="entry name" value="DNA polymerase, Y-family, little finger domain"/>
    <property type="match status" value="1"/>
</dbReference>
<evidence type="ECO:0000256" key="14">
    <source>
        <dbReference type="ARBA" id="ARBA00022932"/>
    </source>
</evidence>
<dbReference type="SUPFAM" id="SSF100879">
    <property type="entry name" value="Lesion bypass DNA polymerase (Y-family), little finger domain"/>
    <property type="match status" value="1"/>
</dbReference>
<dbReference type="PROSITE" id="PS50173">
    <property type="entry name" value="UMUC"/>
    <property type="match status" value="1"/>
</dbReference>
<evidence type="ECO:0000313" key="20">
    <source>
        <dbReference type="EMBL" id="CAB4957563.1"/>
    </source>
</evidence>
<dbReference type="Pfam" id="PF00817">
    <property type="entry name" value="IMS"/>
    <property type="match status" value="1"/>
</dbReference>
<dbReference type="NCBIfam" id="NF002677">
    <property type="entry name" value="PRK02406.1"/>
    <property type="match status" value="1"/>
</dbReference>
<dbReference type="GO" id="GO:0003684">
    <property type="term" value="F:damaged DNA binding"/>
    <property type="evidence" value="ECO:0007669"/>
    <property type="project" value="InterPro"/>
</dbReference>
<evidence type="ECO:0000256" key="7">
    <source>
        <dbReference type="ARBA" id="ARBA00022490"/>
    </source>
</evidence>
<comment type="catalytic activity">
    <reaction evidence="17">
        <text>DNA(n) + a 2'-deoxyribonucleoside 5'-triphosphate = DNA(n+1) + diphosphate</text>
        <dbReference type="Rhea" id="RHEA:22508"/>
        <dbReference type="Rhea" id="RHEA-COMP:17339"/>
        <dbReference type="Rhea" id="RHEA-COMP:17340"/>
        <dbReference type="ChEBI" id="CHEBI:33019"/>
        <dbReference type="ChEBI" id="CHEBI:61560"/>
        <dbReference type="ChEBI" id="CHEBI:173112"/>
        <dbReference type="EC" id="2.7.7.7"/>
    </reaction>
</comment>
<feature type="region of interest" description="Disordered" evidence="18">
    <location>
        <begin position="401"/>
        <end position="428"/>
    </location>
</feature>
<evidence type="ECO:0000256" key="6">
    <source>
        <dbReference type="ARBA" id="ARBA00022457"/>
    </source>
</evidence>
<keyword evidence="6" id="KW-0515">Mutator protein</keyword>
<comment type="cofactor">
    <cofactor evidence="1">
        <name>Mg(2+)</name>
        <dbReference type="ChEBI" id="CHEBI:18420"/>
    </cofactor>
</comment>
<dbReference type="FunFam" id="3.30.1490.100:FF:000004">
    <property type="entry name" value="DNA polymerase IV"/>
    <property type="match status" value="1"/>
</dbReference>
<keyword evidence="14" id="KW-0239">DNA-directed DNA polymerase</keyword>
<dbReference type="InterPro" id="IPR001126">
    <property type="entry name" value="UmuC"/>
</dbReference>
<feature type="compositionally biased region" description="Basic and acidic residues" evidence="18">
    <location>
        <begin position="412"/>
        <end position="428"/>
    </location>
</feature>
<organism evidence="20">
    <name type="scientific">freshwater metagenome</name>
    <dbReference type="NCBI Taxonomy" id="449393"/>
    <lineage>
        <taxon>unclassified sequences</taxon>
        <taxon>metagenomes</taxon>
        <taxon>ecological metagenomes</taxon>
    </lineage>
</organism>
<keyword evidence="13" id="KW-0460">Magnesium</keyword>
<dbReference type="Gene3D" id="3.30.70.270">
    <property type="match status" value="1"/>
</dbReference>
<dbReference type="GO" id="GO:0006260">
    <property type="term" value="P:DNA replication"/>
    <property type="evidence" value="ECO:0007669"/>
    <property type="project" value="UniProtKB-KW"/>
</dbReference>
<dbReference type="GO" id="GO:0003887">
    <property type="term" value="F:DNA-directed DNA polymerase activity"/>
    <property type="evidence" value="ECO:0007669"/>
    <property type="project" value="UniProtKB-KW"/>
</dbReference>
<dbReference type="InterPro" id="IPR017961">
    <property type="entry name" value="DNA_pol_Y-fam_little_finger"/>
</dbReference>
<dbReference type="GO" id="GO:0005829">
    <property type="term" value="C:cytosol"/>
    <property type="evidence" value="ECO:0007669"/>
    <property type="project" value="TreeGrafter"/>
</dbReference>
<dbReference type="SUPFAM" id="SSF56672">
    <property type="entry name" value="DNA/RNA polymerases"/>
    <property type="match status" value="1"/>
</dbReference>
<evidence type="ECO:0000256" key="16">
    <source>
        <dbReference type="ARBA" id="ARBA00023204"/>
    </source>
</evidence>
<comment type="subcellular location">
    <subcellularLocation>
        <location evidence="2">Cytoplasm</location>
    </subcellularLocation>
</comment>
<dbReference type="NCBIfam" id="NF003015">
    <property type="entry name" value="PRK03858.1"/>
    <property type="match status" value="1"/>
</dbReference>
<dbReference type="Pfam" id="PF11799">
    <property type="entry name" value="IMS_C"/>
    <property type="match status" value="1"/>
</dbReference>
<dbReference type="InterPro" id="IPR050116">
    <property type="entry name" value="DNA_polymerase-Y"/>
</dbReference>
<keyword evidence="12" id="KW-0227">DNA damage</keyword>
<evidence type="ECO:0000259" key="19">
    <source>
        <dbReference type="PROSITE" id="PS50173"/>
    </source>
</evidence>
<evidence type="ECO:0000256" key="8">
    <source>
        <dbReference type="ARBA" id="ARBA00022679"/>
    </source>
</evidence>
<evidence type="ECO:0000256" key="13">
    <source>
        <dbReference type="ARBA" id="ARBA00022842"/>
    </source>
</evidence>
<dbReference type="Gene3D" id="1.10.150.20">
    <property type="entry name" value="5' to 3' exonuclease, C-terminal subdomain"/>
    <property type="match status" value="1"/>
</dbReference>
<dbReference type="InterPro" id="IPR043502">
    <property type="entry name" value="DNA/RNA_pol_sf"/>
</dbReference>
<evidence type="ECO:0000256" key="15">
    <source>
        <dbReference type="ARBA" id="ARBA00023125"/>
    </source>
</evidence>